<name>A0ABR7H008_9FIRM</name>
<evidence type="ECO:0000313" key="3">
    <source>
        <dbReference type="Proteomes" id="UP000634672"/>
    </source>
</evidence>
<protein>
    <recommendedName>
        <fullName evidence="1">RNA polymerase sigma-70 domain-containing protein</fullName>
    </recommendedName>
</protein>
<dbReference type="EMBL" id="JACOPB010000001">
    <property type="protein sequence ID" value="MBC5706473.1"/>
    <property type="molecule type" value="Genomic_DNA"/>
</dbReference>
<accession>A0ABR7H008</accession>
<keyword evidence="3" id="KW-1185">Reference proteome</keyword>
<reference evidence="2 3" key="1">
    <citation type="submission" date="2020-08" db="EMBL/GenBank/DDBJ databases">
        <title>Genome public.</title>
        <authorList>
            <person name="Liu C."/>
            <person name="Sun Q."/>
        </authorList>
    </citation>
    <scope>NUCLEOTIDE SEQUENCE [LARGE SCALE GENOMIC DNA]</scope>
    <source>
        <strain evidence="2 3">NSJ-66</strain>
    </source>
</reference>
<feature type="domain" description="RNA polymerase sigma-70" evidence="1">
    <location>
        <begin position="431"/>
        <end position="457"/>
    </location>
</feature>
<dbReference type="InterPro" id="IPR011260">
    <property type="entry name" value="RNAP_asu_C"/>
</dbReference>
<dbReference type="InterPro" id="IPR007630">
    <property type="entry name" value="RNA_pol_sigma70_r4"/>
</dbReference>
<dbReference type="Gene3D" id="1.10.10.10">
    <property type="entry name" value="Winged helix-like DNA-binding domain superfamily/Winged helix DNA-binding domain"/>
    <property type="match status" value="1"/>
</dbReference>
<dbReference type="InterPro" id="IPR000943">
    <property type="entry name" value="RNA_pol_sigma70"/>
</dbReference>
<dbReference type="InterPro" id="IPR013324">
    <property type="entry name" value="RNA_pol_sigma_r3/r4-like"/>
</dbReference>
<dbReference type="SUPFAM" id="SSF47789">
    <property type="entry name" value="C-terminal domain of RNA polymerase alpha subunit"/>
    <property type="match status" value="1"/>
</dbReference>
<sequence length="1082" mass="124099">MIPSPEIQQHLKIVDIVPIEYKDFLTYCNITGKIFSYEITSVDYVAYRSQFGRDKSEVKRLRSIIEAGILLDKSETETKERLAFFTPNEELVIEGVEKIGEKSSLDAQTIVRIYDAEVNQVIYVTDDTSELKNTAEESEPTYADIFGLNADDYADIMVETDLYTVYSVSLSLRSLNALRKNGYQTLKKLLLSTPLRLSQIKSLGAKSIREIENGLRYISHKGIGQKMASSFNPVPSVRLKVVRPIIESMLCGNQYILDELTESEKSFFAKTLAAADVLENELCIELLRGDRWEYVESIIKMFADFNYKITFNQNIVDLAKCAMANWDCAIYSNELLPFMRLYCVFQNRLVSQEFKPLMKQGVTVEHYADLVENQLEILEGNVNVLANELTAFQTWMGEAELTGLCKRAFDQNDCKNTRVFDVLSERASGRTLEEIAQQCGLTRERVRQLEKKAFEIINSRLSEIRYNLLGLISAYRNGEHVLLKDEIIETIGVKYGNILWHCATRTADKGKTYLLDTNIAHYDSNYNAIIVFSKEGTENALPDTDNRITEEVVNSLPDLIETADLKRELESRAREYSLSPELFMLVAAKQYRETGLYSYKERLTVVQMCDCVLKKRFQNGYKIADQTDGGQFVKYLVEFFGEKGYMTPRAIDAKVMDYGVLIDRGKYIHRDYITVDRSIVDEIFAYIESSPKSALAYYEIFAALEDVLKGTAITNRYALQGIMKLYNCPYASHRDYISKERNVNVADELNAFVEAAGILHKSEIFAEFPGWKDYNLAFVLPRCPDVIGLDNGYFMHASKLTITEDDRDRIKKYLDTNIHDIPVSARYLQDEFMNLFPKFMIRNDIQSHGKLFGILQHMFVQDYHFSRPYIAKENIGEITNKFVLLKHLEGMDTIELNDFVDLCKQNAVHYVSLSYLLDIMQPEFVRVDENTLRRFESIGINEGMYQTISDNITEATAAHNGYLAVVNIKDFSWYPTLNIPWTPFLLESIASIISVGINTIKMMSSSFEVPHSIFVCDDYADDDWNSLLVKLLKAEHAIEPFVSKTAVLEWLQAEGLCNVKYPAFLDTENHIYFDENGKLRIE</sequence>
<dbReference type="PRINTS" id="PR00046">
    <property type="entry name" value="SIGMA70FCT"/>
</dbReference>
<dbReference type="InterPro" id="IPR036388">
    <property type="entry name" value="WH-like_DNA-bd_sf"/>
</dbReference>
<comment type="caution">
    <text evidence="2">The sequence shown here is derived from an EMBL/GenBank/DDBJ whole genome shotgun (WGS) entry which is preliminary data.</text>
</comment>
<dbReference type="PROSITE" id="PS00716">
    <property type="entry name" value="SIGMA70_2"/>
    <property type="match status" value="1"/>
</dbReference>
<dbReference type="Pfam" id="PF04545">
    <property type="entry name" value="Sigma70_r4"/>
    <property type="match status" value="1"/>
</dbReference>
<proteinExistence type="predicted"/>
<dbReference type="Gene3D" id="1.10.150.20">
    <property type="entry name" value="5' to 3' exonuclease, C-terminal subdomain"/>
    <property type="match status" value="1"/>
</dbReference>
<dbReference type="RefSeq" id="WP_187018525.1">
    <property type="nucleotide sequence ID" value="NZ_JACOPB010000001.1"/>
</dbReference>
<evidence type="ECO:0000259" key="1">
    <source>
        <dbReference type="PROSITE" id="PS00716"/>
    </source>
</evidence>
<gene>
    <name evidence="2" type="ORF">H8S75_00660</name>
</gene>
<evidence type="ECO:0000313" key="2">
    <source>
        <dbReference type="EMBL" id="MBC5706473.1"/>
    </source>
</evidence>
<dbReference type="Pfam" id="PF03118">
    <property type="entry name" value="RNA_pol_A_CTD"/>
    <property type="match status" value="1"/>
</dbReference>
<organism evidence="2 3">
    <name type="scientific">Hungatella hominis</name>
    <dbReference type="NCBI Taxonomy" id="2763050"/>
    <lineage>
        <taxon>Bacteria</taxon>
        <taxon>Bacillati</taxon>
        <taxon>Bacillota</taxon>
        <taxon>Clostridia</taxon>
        <taxon>Lachnospirales</taxon>
        <taxon>Lachnospiraceae</taxon>
        <taxon>Hungatella</taxon>
    </lineage>
</organism>
<dbReference type="SUPFAM" id="SSF88659">
    <property type="entry name" value="Sigma3 and sigma4 domains of RNA polymerase sigma factors"/>
    <property type="match status" value="1"/>
</dbReference>
<dbReference type="Proteomes" id="UP000634672">
    <property type="component" value="Unassembled WGS sequence"/>
</dbReference>